<keyword evidence="1" id="KW-1133">Transmembrane helix</keyword>
<sequence length="184" mass="19627">MTMMLFDLRILAQALWCLGFILLGAVTFRLRGSGLWDAVTGTGTTGGRLQYATLLGLAGMAYGADWRLLALVPALFLGCLPPWFDDGLVPAGVERAIANAVRGLLWLYPSACVFALTGYDCGRFVGLAGLASAPLYMAAWALPMRPVVWRGEVVIGRGTELAELLFGGWIGLCIWWAVTAGVSA</sequence>
<feature type="transmembrane region" description="Helical" evidence="1">
    <location>
        <begin position="124"/>
        <end position="143"/>
    </location>
</feature>
<keyword evidence="3" id="KW-1185">Reference proteome</keyword>
<evidence type="ECO:0000313" key="3">
    <source>
        <dbReference type="Proteomes" id="UP001595711"/>
    </source>
</evidence>
<dbReference type="EMBL" id="JBHRYJ010000001">
    <property type="protein sequence ID" value="MFC3674646.1"/>
    <property type="molecule type" value="Genomic_DNA"/>
</dbReference>
<evidence type="ECO:0000313" key="2">
    <source>
        <dbReference type="EMBL" id="MFC3674646.1"/>
    </source>
</evidence>
<comment type="caution">
    <text evidence="2">The sequence shown here is derived from an EMBL/GenBank/DDBJ whole genome shotgun (WGS) entry which is preliminary data.</text>
</comment>
<gene>
    <name evidence="2" type="ORF">ACFOOQ_03765</name>
</gene>
<name>A0ABV7VCX2_9PROT</name>
<proteinExistence type="predicted"/>
<accession>A0ABV7VCX2</accession>
<keyword evidence="1" id="KW-0812">Transmembrane</keyword>
<feature type="transmembrane region" description="Helical" evidence="1">
    <location>
        <begin position="96"/>
        <end position="118"/>
    </location>
</feature>
<organism evidence="2 3">
    <name type="scientific">Ferrovibrio xuzhouensis</name>
    <dbReference type="NCBI Taxonomy" id="1576914"/>
    <lineage>
        <taxon>Bacteria</taxon>
        <taxon>Pseudomonadati</taxon>
        <taxon>Pseudomonadota</taxon>
        <taxon>Alphaproteobacteria</taxon>
        <taxon>Rhodospirillales</taxon>
        <taxon>Rhodospirillaceae</taxon>
        <taxon>Ferrovibrio</taxon>
    </lineage>
</organism>
<reference evidence="3" key="1">
    <citation type="journal article" date="2019" name="Int. J. Syst. Evol. Microbiol.">
        <title>The Global Catalogue of Microorganisms (GCM) 10K type strain sequencing project: providing services to taxonomists for standard genome sequencing and annotation.</title>
        <authorList>
            <consortium name="The Broad Institute Genomics Platform"/>
            <consortium name="The Broad Institute Genome Sequencing Center for Infectious Disease"/>
            <person name="Wu L."/>
            <person name="Ma J."/>
        </authorList>
    </citation>
    <scope>NUCLEOTIDE SEQUENCE [LARGE SCALE GENOMIC DNA]</scope>
    <source>
        <strain evidence="3">KCTC 42182</strain>
    </source>
</reference>
<dbReference type="RefSeq" id="WP_379721965.1">
    <property type="nucleotide sequence ID" value="NZ_JBHRYJ010000001.1"/>
</dbReference>
<keyword evidence="1" id="KW-0472">Membrane</keyword>
<dbReference type="Proteomes" id="UP001595711">
    <property type="component" value="Unassembled WGS sequence"/>
</dbReference>
<protein>
    <submittedName>
        <fullName evidence="2">Uncharacterized protein</fullName>
    </submittedName>
</protein>
<evidence type="ECO:0000256" key="1">
    <source>
        <dbReference type="SAM" id="Phobius"/>
    </source>
</evidence>
<feature type="transmembrane region" description="Helical" evidence="1">
    <location>
        <begin position="164"/>
        <end position="182"/>
    </location>
</feature>